<dbReference type="InterPro" id="IPR000700">
    <property type="entry name" value="PAS-assoc_C"/>
</dbReference>
<feature type="domain" description="Histidine kinase" evidence="7">
    <location>
        <begin position="1017"/>
        <end position="1244"/>
    </location>
</feature>
<dbReference type="Gene3D" id="1.10.287.130">
    <property type="match status" value="1"/>
</dbReference>
<dbReference type="SUPFAM" id="SSF55785">
    <property type="entry name" value="PYP-like sensor domain (PAS domain)"/>
    <property type="match status" value="2"/>
</dbReference>
<dbReference type="EC" id="2.7.13.3" evidence="2"/>
<keyword evidence="6" id="KW-0472">Membrane</keyword>
<dbReference type="GO" id="GO:0000160">
    <property type="term" value="P:phosphorelay signal transduction system"/>
    <property type="evidence" value="ECO:0007669"/>
    <property type="project" value="InterPro"/>
</dbReference>
<dbReference type="SUPFAM" id="SSF53850">
    <property type="entry name" value="Periplasmic binding protein-like II"/>
    <property type="match status" value="2"/>
</dbReference>
<protein>
    <recommendedName>
        <fullName evidence="2">histidine kinase</fullName>
        <ecNumber evidence="2">2.7.13.3</ecNumber>
    </recommendedName>
</protein>
<feature type="domain" description="PAS" evidence="8">
    <location>
        <begin position="869"/>
        <end position="944"/>
    </location>
</feature>
<organism evidence="10 11">
    <name type="scientific">Zooshikella ganghwensis</name>
    <dbReference type="NCBI Taxonomy" id="202772"/>
    <lineage>
        <taxon>Bacteria</taxon>
        <taxon>Pseudomonadati</taxon>
        <taxon>Pseudomonadota</taxon>
        <taxon>Gammaproteobacteria</taxon>
        <taxon>Oceanospirillales</taxon>
        <taxon>Zooshikellaceae</taxon>
        <taxon>Zooshikella</taxon>
    </lineage>
</organism>
<keyword evidence="11" id="KW-1185">Reference proteome</keyword>
<dbReference type="EMBL" id="NDXW01000001">
    <property type="protein sequence ID" value="RDH43298.1"/>
    <property type="molecule type" value="Genomic_DNA"/>
</dbReference>
<dbReference type="CDD" id="cd01007">
    <property type="entry name" value="PBP2_BvgS_HisK_like"/>
    <property type="match status" value="1"/>
</dbReference>
<dbReference type="SMART" id="SM00387">
    <property type="entry name" value="HATPase_c"/>
    <property type="match status" value="1"/>
</dbReference>
<dbReference type="SMART" id="SM00091">
    <property type="entry name" value="PAS"/>
    <property type="match status" value="3"/>
</dbReference>
<evidence type="ECO:0000256" key="3">
    <source>
        <dbReference type="ARBA" id="ARBA00022553"/>
    </source>
</evidence>
<feature type="transmembrane region" description="Helical" evidence="6">
    <location>
        <begin position="12"/>
        <end position="29"/>
    </location>
</feature>
<keyword evidence="6" id="KW-1133">Transmembrane helix</keyword>
<dbReference type="PROSITE" id="PS50112">
    <property type="entry name" value="PAS"/>
    <property type="match status" value="1"/>
</dbReference>
<evidence type="ECO:0000256" key="2">
    <source>
        <dbReference type="ARBA" id="ARBA00012438"/>
    </source>
</evidence>
<keyword evidence="4" id="KW-0808">Transferase</keyword>
<dbReference type="SMART" id="SM00086">
    <property type="entry name" value="PAC"/>
    <property type="match status" value="2"/>
</dbReference>
<reference evidence="10 11" key="1">
    <citation type="submission" date="2017-04" db="EMBL/GenBank/DDBJ databases">
        <title>Draft genome sequence of Zooshikella ganghwensis VG4 isolated from Red Sea sediments.</title>
        <authorList>
            <person name="Rehman Z."/>
            <person name="Alam I."/>
            <person name="Kamau A."/>
            <person name="Bajic V."/>
            <person name="Leiknes T."/>
        </authorList>
    </citation>
    <scope>NUCLEOTIDE SEQUENCE [LARGE SCALE GENOMIC DNA]</scope>
    <source>
        <strain evidence="10 11">VG4</strain>
    </source>
</reference>
<dbReference type="CDD" id="cd00130">
    <property type="entry name" value="PAS"/>
    <property type="match status" value="2"/>
</dbReference>
<comment type="caution">
    <text evidence="10">The sequence shown here is derived from an EMBL/GenBank/DDBJ whole genome shotgun (WGS) entry which is preliminary data.</text>
</comment>
<dbReference type="Proteomes" id="UP000257039">
    <property type="component" value="Unassembled WGS sequence"/>
</dbReference>
<dbReference type="SMART" id="SM00062">
    <property type="entry name" value="PBPb"/>
    <property type="match status" value="1"/>
</dbReference>
<accession>A0A4P9VJ59</accession>
<evidence type="ECO:0000259" key="8">
    <source>
        <dbReference type="PROSITE" id="PS50112"/>
    </source>
</evidence>
<dbReference type="Gene3D" id="3.30.565.10">
    <property type="entry name" value="Histidine kinase-like ATPase, C-terminal domain"/>
    <property type="match status" value="1"/>
</dbReference>
<dbReference type="Gene3D" id="3.30.450.20">
    <property type="entry name" value="PAS domain"/>
    <property type="match status" value="2"/>
</dbReference>
<feature type="domain" description="PAC" evidence="9">
    <location>
        <begin position="947"/>
        <end position="999"/>
    </location>
</feature>
<feature type="domain" description="PAC" evidence="9">
    <location>
        <begin position="817"/>
        <end position="868"/>
    </location>
</feature>
<dbReference type="Gene3D" id="3.40.190.10">
    <property type="entry name" value="Periplasmic binding protein-like II"/>
    <property type="match status" value="4"/>
</dbReference>
<dbReference type="NCBIfam" id="TIGR00229">
    <property type="entry name" value="sensory_box"/>
    <property type="match status" value="1"/>
</dbReference>
<dbReference type="InterPro" id="IPR001638">
    <property type="entry name" value="Solute-binding_3/MltF_N"/>
</dbReference>
<dbReference type="Pfam" id="PF08447">
    <property type="entry name" value="PAS_3"/>
    <property type="match status" value="2"/>
</dbReference>
<keyword evidence="6" id="KW-0812">Transmembrane</keyword>
<dbReference type="InterPro" id="IPR013655">
    <property type="entry name" value="PAS_fold_3"/>
</dbReference>
<dbReference type="InterPro" id="IPR004358">
    <property type="entry name" value="Sig_transdc_His_kin-like_C"/>
</dbReference>
<name>A0A4P9VJ59_9GAMM</name>
<dbReference type="Pfam" id="PF00497">
    <property type="entry name" value="SBP_bac_3"/>
    <property type="match status" value="1"/>
</dbReference>
<evidence type="ECO:0000259" key="9">
    <source>
        <dbReference type="PROSITE" id="PS50113"/>
    </source>
</evidence>
<dbReference type="SUPFAM" id="SSF55874">
    <property type="entry name" value="ATPase domain of HSP90 chaperone/DNA topoisomerase II/histidine kinase"/>
    <property type="match status" value="1"/>
</dbReference>
<dbReference type="RefSeq" id="WP_094786648.1">
    <property type="nucleotide sequence ID" value="NZ_NDXW01000001.1"/>
</dbReference>
<evidence type="ECO:0000259" key="7">
    <source>
        <dbReference type="PROSITE" id="PS50109"/>
    </source>
</evidence>
<evidence type="ECO:0000256" key="5">
    <source>
        <dbReference type="ARBA" id="ARBA00022777"/>
    </source>
</evidence>
<evidence type="ECO:0000256" key="6">
    <source>
        <dbReference type="SAM" id="Phobius"/>
    </source>
</evidence>
<evidence type="ECO:0000256" key="4">
    <source>
        <dbReference type="ARBA" id="ARBA00022679"/>
    </source>
</evidence>
<dbReference type="Pfam" id="PF02518">
    <property type="entry name" value="HATPase_c"/>
    <property type="match status" value="1"/>
</dbReference>
<evidence type="ECO:0000313" key="11">
    <source>
        <dbReference type="Proteomes" id="UP000257039"/>
    </source>
</evidence>
<dbReference type="InterPro" id="IPR005467">
    <property type="entry name" value="His_kinase_dom"/>
</dbReference>
<dbReference type="InterPro" id="IPR052162">
    <property type="entry name" value="Sensor_kinase/Photoreceptor"/>
</dbReference>
<dbReference type="InterPro" id="IPR000014">
    <property type="entry name" value="PAS"/>
</dbReference>
<proteinExistence type="predicted"/>
<dbReference type="InterPro" id="IPR001610">
    <property type="entry name" value="PAC"/>
</dbReference>
<dbReference type="InterPro" id="IPR003594">
    <property type="entry name" value="HATPase_dom"/>
</dbReference>
<dbReference type="PANTHER" id="PTHR43304:SF1">
    <property type="entry name" value="PAC DOMAIN-CONTAINING PROTEIN"/>
    <property type="match status" value="1"/>
</dbReference>
<dbReference type="GO" id="GO:0004673">
    <property type="term" value="F:protein histidine kinase activity"/>
    <property type="evidence" value="ECO:0007669"/>
    <property type="project" value="UniProtKB-EC"/>
</dbReference>
<comment type="catalytic activity">
    <reaction evidence="1">
        <text>ATP + protein L-histidine = ADP + protein N-phospho-L-histidine.</text>
        <dbReference type="EC" id="2.7.13.3"/>
    </reaction>
</comment>
<evidence type="ECO:0000313" key="10">
    <source>
        <dbReference type="EMBL" id="RDH43298.1"/>
    </source>
</evidence>
<keyword evidence="3" id="KW-0597">Phosphoprotein</keyword>
<dbReference type="PRINTS" id="PR00344">
    <property type="entry name" value="BCTRLSENSOR"/>
</dbReference>
<dbReference type="PROSITE" id="PS50109">
    <property type="entry name" value="HIS_KIN"/>
    <property type="match status" value="1"/>
</dbReference>
<dbReference type="InterPro" id="IPR036641">
    <property type="entry name" value="HPT_dom_sf"/>
</dbReference>
<sequence>MLKQTRKVLKHTCLYLYLTMLYEMGWALLSVQPLYGNEQLALSTEGTSFRIVPATAGASNLVPELSLSLVEQQWVALHKRLNVGMLWSPEPLMKLDKGALRGLLVDYLVAAQTSLGISQLNVRLYPDVQALLQAVAQNKLHMVLISTDHQPLVKHKQLLMTMPVVNSYPVLVAPRFNRDLRGLADLNHKTLALSHDFPALTSIEQQFPLVQIQLAPNVKAALELVKQSQADAFVGELIRTTYQFETLGLEDFNVLGPVEVTAGQYVFAVRQDLSMLHFLLTQWLQRLTTEHHQRFLKPWVSPTVALALDSPPLNLTDQEKAWLKAHPVIKVGVDRSWKPLDFINKNNQHVGISAEYLRRLEKQIGVQFEVVGSDSWRRLLQGIQYGEVDMLSAVMLTEQRKRNMLFSQAYLQMPWAIATRVDAPFISDIADLTGQTVAVVADYAIQEKLQRQYPLVNLIITESLEESLALLLDGEAHAIVGNQAMLTDYIQQNYLGRLKLAALLKEDPASIHFAIRMDWPELEGIINKALSSMSQQQHLQIREKWLADRYQTQAILPLWTVWLVLIFSVAAVCGYLLYRVRQLQRSRDETWQRLQFGQELREQLLESLPLPVALINKQGHCLHMNYAWRQLLEDEVDDREALVMQQGSASSHEEPAQLAFLPNLPDLQPWPNVRGLIDHLAECEKTCFELQGVREKGQPWRWQVSLHGCFVNGALEEALLAIEVFDKHEQARQRFRQAESLLTQVTEHCPVVLFQCQIDQDGQWVFSFISNNVSRAYGVNRLAVLQDSTLLLQHVVAEDREALKNSFEIAGQRMSRWQHCFRLQLPDGQVRWIEGQALPRNDQNKQLIWVGYWSDITARYLAEQTLKESEARYRSLVDNLSCVVYRCKLDTHWTMEFISDNIKALTGYSAKGLLGNAQQSFKEIIFEQDREKVDHTVWRAVAMRKPYEIEYRLKTTRGEPCWVYEQGRAFFSDAGDALHLDGVIVDIDQRKKQELALFAAKQAAEEATQQQLEVLAMLTREIACPTDRLSGLAEMLQQTHLNARQRYITERLLSTIHALQKNVHDMQDFAALETEQVEIQRKPVRLIPVLETLIVETYEACQQKGLQFNSYIDQGIAFELWGDQQHLVQILRNLLGNAVKYTSQGHVSFSVKRLWANEKQQQIGFSIKDTGPGIPDTLQQALTRPYFYSPQSDQESTSGIGLGLAVSGKLAQQMQGELCIRNYNPMGCHATYSQQFDIKLPSLLPVFSGQAVAALLCHERWFSHTLLDYCHCWGLHPIQPALIVNKAEQLADFLSLQQASLLIATRESIDVLIGLTPYELHTVCQLLKVSLIVLDGHEEPPSPVADAHHKADAPLIFVKTKPFLSSELLEACEQALGVTPPAQLSQEALPTRLDLAKVTTMLVNPMALTRLFGTGQRLQLELFEFQELGELCMLALEQAIKAGDMVQIKMMGGKFKAAANVISAGPLAEACQALVEATEHDSKEMEGIWDDLQQVWLRTQKAMKRLLEQPAFPQQAGS</sequence>
<keyword evidence="5" id="KW-0418">Kinase</keyword>
<evidence type="ECO:0000256" key="1">
    <source>
        <dbReference type="ARBA" id="ARBA00000085"/>
    </source>
</evidence>
<gene>
    <name evidence="10" type="ORF">B9G39_07505</name>
</gene>
<dbReference type="PROSITE" id="PS50113">
    <property type="entry name" value="PAC"/>
    <property type="match status" value="2"/>
</dbReference>
<dbReference type="InterPro" id="IPR035965">
    <property type="entry name" value="PAS-like_dom_sf"/>
</dbReference>
<dbReference type="Gene3D" id="1.20.120.160">
    <property type="entry name" value="HPT domain"/>
    <property type="match status" value="1"/>
</dbReference>
<dbReference type="PANTHER" id="PTHR43304">
    <property type="entry name" value="PHYTOCHROME-LIKE PROTEIN CPH1"/>
    <property type="match status" value="1"/>
</dbReference>
<dbReference type="InterPro" id="IPR036890">
    <property type="entry name" value="HATPase_C_sf"/>
</dbReference>